<feature type="active site" evidence="11">
    <location>
        <position position="17"/>
    </location>
</feature>
<keyword evidence="6 11" id="KW-0378">Hydrolase</keyword>
<dbReference type="InterPro" id="IPR006155">
    <property type="entry name" value="Josephin"/>
</dbReference>
<evidence type="ECO:0000256" key="2">
    <source>
        <dbReference type="ARBA" id="ARBA00004123"/>
    </source>
</evidence>
<dbReference type="EC" id="3.4.19.12" evidence="3"/>
<evidence type="ECO:0000256" key="3">
    <source>
        <dbReference type="ARBA" id="ARBA00012759"/>
    </source>
</evidence>
<comment type="catalytic activity">
    <reaction evidence="1">
        <text>Thiol-dependent hydrolysis of ester, thioester, amide, peptide and isopeptide bonds formed by the C-terminal Gly of ubiquitin (a 76-residue protein attached to proteins as an intracellular targeting signal).</text>
        <dbReference type="EC" id="3.4.19.12"/>
    </reaction>
</comment>
<dbReference type="PANTHER" id="PTHR14159:SF0">
    <property type="entry name" value="ATAXIN-3-RELATED"/>
    <property type="match status" value="1"/>
</dbReference>
<evidence type="ECO:0000313" key="15">
    <source>
        <dbReference type="Proteomes" id="UP000072874"/>
    </source>
</evidence>
<evidence type="ECO:0000256" key="10">
    <source>
        <dbReference type="ARBA" id="ARBA00023242"/>
    </source>
</evidence>
<dbReference type="GO" id="GO:0006508">
    <property type="term" value="P:proteolysis"/>
    <property type="evidence" value="ECO:0007669"/>
    <property type="project" value="UniProtKB-KW"/>
</dbReference>
<keyword evidence="4" id="KW-0645">Protease</keyword>
<feature type="active site" evidence="11">
    <location>
        <position position="116"/>
    </location>
</feature>
<reference evidence="14" key="4">
    <citation type="submission" date="2019-05" db="EMBL/GenBank/DDBJ databases">
        <authorList>
            <consortium name="Pathogen Informatics"/>
        </authorList>
    </citation>
    <scope>NUCLEOTIDE SEQUENCE</scope>
    <source>
        <strain evidence="14">17X</strain>
    </source>
</reference>
<dbReference type="RefSeq" id="XP_022812976.1">
    <property type="nucleotide sequence ID" value="XM_022957615.1"/>
</dbReference>
<evidence type="ECO:0000256" key="9">
    <source>
        <dbReference type="ARBA" id="ARBA00023163"/>
    </source>
</evidence>
<keyword evidence="8" id="KW-0805">Transcription regulation</keyword>
<dbReference type="GeneID" id="3854213"/>
<evidence type="ECO:0000256" key="5">
    <source>
        <dbReference type="ARBA" id="ARBA00022786"/>
    </source>
</evidence>
<sequence>MSKKYVYWEKQGNDRMCGLHCINSILQGPYYSEDVLAKIGKELDEKEKEFLKLSSNELIRTNSSNVLDDGFINISVLIESLRRKNILLKNAFEEDLTKIISSGHQDIGYICNLEQHWFSVRKIHNTWYVLDSLKSAPLFIKDINLKCYFNDIFKKYHIFSVQNMNPYISLPKPDINFEPKNPNQFYIPTNQISEISSVSNGFILEDKYNMNKSENGSLFSSFNKPQNFQWPKNGGRKLNDDINNISSNNIDDDGDDDFKTALRLSMEEYIKNLPPPKSEDLINEDFINVMIKLPNKKIQRKFGISKTLADIFYWIEYESVNNQQIDSSLIFKNCYYLYQLFPRRKFCKYQNGSIELQVGDKVELVHDKSLKDMKFEKEETFMMQ</sequence>
<dbReference type="SMART" id="SM01246">
    <property type="entry name" value="Josephin"/>
    <property type="match status" value="1"/>
</dbReference>
<evidence type="ECO:0000256" key="6">
    <source>
        <dbReference type="ARBA" id="ARBA00022801"/>
    </source>
</evidence>
<dbReference type="InterPro" id="IPR001012">
    <property type="entry name" value="UBX_dom"/>
</dbReference>
<evidence type="ECO:0000313" key="13">
    <source>
        <dbReference type="EMBL" id="CDU20786.1"/>
    </source>
</evidence>
<dbReference type="EMBL" id="LM993668">
    <property type="protein sequence ID" value="VTZ81749.1"/>
    <property type="molecule type" value="Genomic_DNA"/>
</dbReference>
<accession>A0A078KFS6</accession>
<dbReference type="Pfam" id="PF00789">
    <property type="entry name" value="UBX"/>
    <property type="match status" value="1"/>
</dbReference>
<evidence type="ECO:0000313" key="14">
    <source>
        <dbReference type="EMBL" id="VTZ81749.1"/>
    </source>
</evidence>
<dbReference type="InterPro" id="IPR033865">
    <property type="entry name" value="Ataxin-3"/>
</dbReference>
<organism evidence="13 16">
    <name type="scientific">Plasmodium yoelii</name>
    <dbReference type="NCBI Taxonomy" id="5861"/>
    <lineage>
        <taxon>Eukaryota</taxon>
        <taxon>Sar</taxon>
        <taxon>Alveolata</taxon>
        <taxon>Apicomplexa</taxon>
        <taxon>Aconoidasida</taxon>
        <taxon>Haemosporida</taxon>
        <taxon>Plasmodiidae</taxon>
        <taxon>Plasmodium</taxon>
        <taxon>Plasmodium (Vinckeia)</taxon>
    </lineage>
</organism>
<evidence type="ECO:0000259" key="12">
    <source>
        <dbReference type="PROSITE" id="PS50957"/>
    </source>
</evidence>
<dbReference type="AlphaFoldDB" id="A0A078KFS6"/>
<name>A0A078KFS6_PLAYE</name>
<protein>
    <recommendedName>
        <fullName evidence="3">ubiquitinyl hydrolase 1</fullName>
        <ecNumber evidence="3">3.4.19.12</ecNumber>
    </recommendedName>
</protein>
<reference evidence="13" key="2">
    <citation type="submission" date="2014-05" db="EMBL/GenBank/DDBJ databases">
        <authorList>
            <person name="Aslett A.Martin."/>
            <person name="De Silva Nishadi"/>
        </authorList>
    </citation>
    <scope>NUCLEOTIDE SEQUENCE</scope>
    <source>
        <strain evidence="13">YM</strain>
    </source>
</reference>
<keyword evidence="9" id="KW-0804">Transcription</keyword>
<keyword evidence="7" id="KW-0788">Thiol protease</keyword>
<dbReference type="VEuPathDB" id="PlasmoDB:PY17X_1444100"/>
<dbReference type="Pfam" id="PF02099">
    <property type="entry name" value="Josephin"/>
    <property type="match status" value="1"/>
</dbReference>
<dbReference type="PANTHER" id="PTHR14159">
    <property type="entry name" value="ATAXIN-3-RELATED"/>
    <property type="match status" value="1"/>
</dbReference>
<dbReference type="Gene3D" id="3.90.70.40">
    <property type="match status" value="1"/>
</dbReference>
<reference evidence="15 16" key="1">
    <citation type="journal article" date="2014" name="BMC Biol.">
        <title>A comprehensive evaluation of rodent malaria parasite genomes and gene expression.</title>
        <authorList>
            <person name="Otto T.D."/>
            <person name="Bohme U."/>
            <person name="Jackson A.P."/>
            <person name="Hunt M."/>
            <person name="Franke-Fayard B."/>
            <person name="Hoeijmakers W.A."/>
            <person name="Religa A.A."/>
            <person name="Robertson L."/>
            <person name="Sanders M."/>
            <person name="Ogun S.A."/>
            <person name="Cunningham D."/>
            <person name="Erhart A."/>
            <person name="Billker O."/>
            <person name="Khan S.M."/>
            <person name="Stunnenberg H.G."/>
            <person name="Langhorne J."/>
            <person name="Holder A.A."/>
            <person name="Waters A.P."/>
            <person name="Newbold C.I."/>
            <person name="Pain A."/>
            <person name="Berriman M."/>
            <person name="Janse C.J."/>
        </authorList>
    </citation>
    <scope>NUCLEOTIDE SEQUENCE [LARGE SCALE GENOMIC DNA]</scope>
    <source>
        <strain evidence="14 15">17X</strain>
        <strain evidence="13 16">YM</strain>
    </source>
</reference>
<evidence type="ECO:0000256" key="8">
    <source>
        <dbReference type="ARBA" id="ARBA00023015"/>
    </source>
</evidence>
<dbReference type="PROSITE" id="PS50957">
    <property type="entry name" value="JOSEPHIN"/>
    <property type="match status" value="1"/>
</dbReference>
<reference evidence="14" key="3">
    <citation type="submission" date="2014-05" db="EMBL/GenBank/DDBJ databases">
        <authorList>
            <person name="Aslett M.A."/>
            <person name="De Silva N."/>
        </authorList>
    </citation>
    <scope>NUCLEOTIDE SEQUENCE</scope>
    <source>
        <strain evidence="14">17X</strain>
    </source>
</reference>
<keyword evidence="10" id="KW-0539">Nucleus</keyword>
<evidence type="ECO:0000256" key="7">
    <source>
        <dbReference type="ARBA" id="ARBA00022807"/>
    </source>
</evidence>
<feature type="domain" description="Josephin" evidence="12">
    <location>
        <begin position="4"/>
        <end position="186"/>
    </location>
</feature>
<dbReference type="GO" id="GO:0005634">
    <property type="term" value="C:nucleus"/>
    <property type="evidence" value="ECO:0007669"/>
    <property type="project" value="UniProtKB-SubCell"/>
</dbReference>
<comment type="subcellular location">
    <subcellularLocation>
        <location evidence="2">Nucleus</location>
    </subcellularLocation>
</comment>
<dbReference type="GO" id="GO:0004843">
    <property type="term" value="F:cysteine-type deubiquitinase activity"/>
    <property type="evidence" value="ECO:0007669"/>
    <property type="project" value="UniProtKB-EC"/>
</dbReference>
<evidence type="ECO:0000256" key="1">
    <source>
        <dbReference type="ARBA" id="ARBA00000707"/>
    </source>
</evidence>
<feature type="active site" evidence="11">
    <location>
        <position position="131"/>
    </location>
</feature>
<gene>
    <name evidence="14" type="ORF">PY17X_1444100</name>
    <name evidence="13" type="ORF">PYYM_1445700</name>
</gene>
<dbReference type="GO" id="GO:0016579">
    <property type="term" value="P:protein deubiquitination"/>
    <property type="evidence" value="ECO:0007669"/>
    <property type="project" value="InterPro"/>
</dbReference>
<dbReference type="Gene3D" id="3.10.20.90">
    <property type="entry name" value="Phosphatidylinositol 3-kinase Catalytic Subunit, Chain A, domain 1"/>
    <property type="match status" value="1"/>
</dbReference>
<dbReference type="KEGG" id="pyo:PY17X_1444100"/>
<dbReference type="VEuPathDB" id="PlasmoDB:PYYM_1445700"/>
<keyword evidence="5" id="KW-0833">Ubl conjugation pathway</keyword>
<evidence type="ECO:0000313" key="16">
    <source>
        <dbReference type="Proteomes" id="UP000072904"/>
    </source>
</evidence>
<evidence type="ECO:0000256" key="11">
    <source>
        <dbReference type="PROSITE-ProRule" id="PRU00331"/>
    </source>
</evidence>
<evidence type="ECO:0000256" key="4">
    <source>
        <dbReference type="ARBA" id="ARBA00022670"/>
    </source>
</evidence>
<dbReference type="Proteomes" id="UP000072904">
    <property type="component" value="Chromosome 14"/>
</dbReference>
<dbReference type="OMA" id="ICNLEQH"/>
<dbReference type="VEuPathDB" id="PlasmoDB:PY06998"/>
<proteinExistence type="predicted"/>
<dbReference type="PRINTS" id="PR01233">
    <property type="entry name" value="JOSEPHIN"/>
</dbReference>
<dbReference type="Gene3D" id="1.10.287.10">
    <property type="entry name" value="S15/NS1, RNA-binding"/>
    <property type="match status" value="1"/>
</dbReference>
<dbReference type="EMBL" id="LK934642">
    <property type="protein sequence ID" value="CDU20786.1"/>
    <property type="molecule type" value="Genomic_DNA"/>
</dbReference>
<dbReference type="OrthoDB" id="10063692at2759"/>
<dbReference type="Proteomes" id="UP000072874">
    <property type="component" value="Chromosome 14"/>
</dbReference>
<dbReference type="VEuPathDB" id="PlasmoDB:Py17XNL_001401273"/>